<evidence type="ECO:0000313" key="9">
    <source>
        <dbReference type="EMBL" id="CAB4941016.1"/>
    </source>
</evidence>
<dbReference type="EMBL" id="CAESGF010000014">
    <property type="protein sequence ID" value="CAB4364535.1"/>
    <property type="molecule type" value="Genomic_DNA"/>
</dbReference>
<dbReference type="PRINTS" id="PR00035">
    <property type="entry name" value="HTHGNTR"/>
</dbReference>
<organism evidence="7">
    <name type="scientific">freshwater metagenome</name>
    <dbReference type="NCBI Taxonomy" id="449393"/>
    <lineage>
        <taxon>unclassified sequences</taxon>
        <taxon>metagenomes</taxon>
        <taxon>ecological metagenomes</taxon>
    </lineage>
</organism>
<name>A0A6J7AUY3_9ZZZZ</name>
<dbReference type="PANTHER" id="PTHR44846:SF1">
    <property type="entry name" value="MANNOSYL-D-GLYCERATE TRANSPORT_METABOLISM SYSTEM REPRESSOR MNGR-RELATED"/>
    <property type="match status" value="1"/>
</dbReference>
<dbReference type="EMBL" id="CAEZYF010000011">
    <property type="protein sequence ID" value="CAB4727140.1"/>
    <property type="molecule type" value="Genomic_DNA"/>
</dbReference>
<keyword evidence="2" id="KW-0238">DNA-binding</keyword>
<dbReference type="Pfam" id="PF07702">
    <property type="entry name" value="UTRA"/>
    <property type="match status" value="1"/>
</dbReference>
<evidence type="ECO:0000259" key="4">
    <source>
        <dbReference type="PROSITE" id="PS50949"/>
    </source>
</evidence>
<sequence>MRTIRYQEIAHTLRGRLSEQGPGHVLPSESELSAEFGVSRVTVRRALEMLRDDGVVESRQGFGWYVAMAPLQQRLGQLDTIENQLAVGGIRPERQILEFAFVPAPPHIAERLHCAQVLRVKRRNLADGAPFAVVTVWCPAELGQHLSRREVERRPFYELLGVQLRGATQTIGAAAATEHDARLLEVPVGSPVLRCERLTTTVTGEPVLLSEHIFPAHRTEFVVELPQAAPSLVPSGLRLVDQV</sequence>
<dbReference type="EMBL" id="CAFBIY010000148">
    <property type="protein sequence ID" value="CAB4852707.1"/>
    <property type="molecule type" value="Genomic_DNA"/>
</dbReference>
<protein>
    <submittedName>
        <fullName evidence="7">Unannotated protein</fullName>
    </submittedName>
</protein>
<dbReference type="InterPro" id="IPR036388">
    <property type="entry name" value="WH-like_DNA-bd_sf"/>
</dbReference>
<dbReference type="EMBL" id="CAFAAV010000325">
    <property type="protein sequence ID" value="CAB4835659.1"/>
    <property type="molecule type" value="Genomic_DNA"/>
</dbReference>
<evidence type="ECO:0000313" key="8">
    <source>
        <dbReference type="EMBL" id="CAB4852707.1"/>
    </source>
</evidence>
<reference evidence="7" key="1">
    <citation type="submission" date="2020-05" db="EMBL/GenBank/DDBJ databases">
        <authorList>
            <person name="Chiriac C."/>
            <person name="Salcher M."/>
            <person name="Ghai R."/>
            <person name="Kavagutti S V."/>
        </authorList>
    </citation>
    <scope>NUCLEOTIDE SEQUENCE</scope>
</reference>
<dbReference type="CDD" id="cd07377">
    <property type="entry name" value="WHTH_GntR"/>
    <property type="match status" value="1"/>
</dbReference>
<dbReference type="SMART" id="SM00345">
    <property type="entry name" value="HTH_GNTR"/>
    <property type="match status" value="1"/>
</dbReference>
<dbReference type="InterPro" id="IPR036390">
    <property type="entry name" value="WH_DNA-bd_sf"/>
</dbReference>
<feature type="domain" description="HTH gntR-type" evidence="4">
    <location>
        <begin position="3"/>
        <end position="69"/>
    </location>
</feature>
<dbReference type="InterPro" id="IPR028978">
    <property type="entry name" value="Chorismate_lyase_/UTRA_dom_sf"/>
</dbReference>
<evidence type="ECO:0000256" key="2">
    <source>
        <dbReference type="ARBA" id="ARBA00023125"/>
    </source>
</evidence>
<dbReference type="AlphaFoldDB" id="A0A6J7AUY3"/>
<dbReference type="SMART" id="SM00866">
    <property type="entry name" value="UTRA"/>
    <property type="match status" value="1"/>
</dbReference>
<dbReference type="Gene3D" id="3.40.1410.10">
    <property type="entry name" value="Chorismate lyase-like"/>
    <property type="match status" value="1"/>
</dbReference>
<dbReference type="PANTHER" id="PTHR44846">
    <property type="entry name" value="MANNOSYL-D-GLYCERATE TRANSPORT/METABOLISM SYSTEM REPRESSOR MNGR-RELATED"/>
    <property type="match status" value="1"/>
</dbReference>
<keyword evidence="1" id="KW-0805">Transcription regulation</keyword>
<evidence type="ECO:0000313" key="5">
    <source>
        <dbReference type="EMBL" id="CAB4364535.1"/>
    </source>
</evidence>
<dbReference type="Pfam" id="PF00392">
    <property type="entry name" value="GntR"/>
    <property type="match status" value="1"/>
</dbReference>
<dbReference type="InterPro" id="IPR011663">
    <property type="entry name" value="UTRA"/>
</dbReference>
<dbReference type="InterPro" id="IPR000524">
    <property type="entry name" value="Tscrpt_reg_HTH_GntR"/>
</dbReference>
<evidence type="ECO:0000256" key="3">
    <source>
        <dbReference type="ARBA" id="ARBA00023163"/>
    </source>
</evidence>
<dbReference type="InterPro" id="IPR050679">
    <property type="entry name" value="Bact_HTH_transcr_reg"/>
</dbReference>
<evidence type="ECO:0000313" key="6">
    <source>
        <dbReference type="EMBL" id="CAB4727140.1"/>
    </source>
</evidence>
<evidence type="ECO:0000313" key="10">
    <source>
        <dbReference type="EMBL" id="CAB4988322.1"/>
    </source>
</evidence>
<gene>
    <name evidence="6" type="ORF">UFOPK2656_01855</name>
    <name evidence="7" type="ORF">UFOPK3099_02835</name>
    <name evidence="8" type="ORF">UFOPK3267_02243</name>
    <name evidence="9" type="ORF">UFOPK3651_02169</name>
    <name evidence="10" type="ORF">UFOPK3931_01299</name>
    <name evidence="5" type="ORF">UFOPK4189_02295</name>
</gene>
<dbReference type="EMBL" id="CAFBMT010000012">
    <property type="protein sequence ID" value="CAB4941016.1"/>
    <property type="molecule type" value="Genomic_DNA"/>
</dbReference>
<dbReference type="EMBL" id="CAFBOL010000028">
    <property type="protein sequence ID" value="CAB4988322.1"/>
    <property type="molecule type" value="Genomic_DNA"/>
</dbReference>
<evidence type="ECO:0000256" key="1">
    <source>
        <dbReference type="ARBA" id="ARBA00023015"/>
    </source>
</evidence>
<dbReference type="GO" id="GO:0045892">
    <property type="term" value="P:negative regulation of DNA-templated transcription"/>
    <property type="evidence" value="ECO:0007669"/>
    <property type="project" value="TreeGrafter"/>
</dbReference>
<dbReference type="SUPFAM" id="SSF46785">
    <property type="entry name" value="Winged helix' DNA-binding domain"/>
    <property type="match status" value="1"/>
</dbReference>
<accession>A0A6J7AUY3</accession>
<evidence type="ECO:0000313" key="7">
    <source>
        <dbReference type="EMBL" id="CAB4835659.1"/>
    </source>
</evidence>
<dbReference type="Gene3D" id="1.10.10.10">
    <property type="entry name" value="Winged helix-like DNA-binding domain superfamily/Winged helix DNA-binding domain"/>
    <property type="match status" value="1"/>
</dbReference>
<dbReference type="PROSITE" id="PS50949">
    <property type="entry name" value="HTH_GNTR"/>
    <property type="match status" value="1"/>
</dbReference>
<dbReference type="SUPFAM" id="SSF64288">
    <property type="entry name" value="Chorismate lyase-like"/>
    <property type="match status" value="1"/>
</dbReference>
<keyword evidence="3" id="KW-0804">Transcription</keyword>
<dbReference type="GO" id="GO:0003700">
    <property type="term" value="F:DNA-binding transcription factor activity"/>
    <property type="evidence" value="ECO:0007669"/>
    <property type="project" value="InterPro"/>
</dbReference>
<proteinExistence type="predicted"/>
<dbReference type="GO" id="GO:0003677">
    <property type="term" value="F:DNA binding"/>
    <property type="evidence" value="ECO:0007669"/>
    <property type="project" value="UniProtKB-KW"/>
</dbReference>